<accession>A0A811MAD8</accession>
<dbReference type="Proteomes" id="UP000604825">
    <property type="component" value="Unassembled WGS sequence"/>
</dbReference>
<dbReference type="AlphaFoldDB" id="A0A811MAD8"/>
<organism evidence="2 3">
    <name type="scientific">Miscanthus lutarioriparius</name>
    <dbReference type="NCBI Taxonomy" id="422564"/>
    <lineage>
        <taxon>Eukaryota</taxon>
        <taxon>Viridiplantae</taxon>
        <taxon>Streptophyta</taxon>
        <taxon>Embryophyta</taxon>
        <taxon>Tracheophyta</taxon>
        <taxon>Spermatophyta</taxon>
        <taxon>Magnoliopsida</taxon>
        <taxon>Liliopsida</taxon>
        <taxon>Poales</taxon>
        <taxon>Poaceae</taxon>
        <taxon>PACMAD clade</taxon>
        <taxon>Panicoideae</taxon>
        <taxon>Andropogonodae</taxon>
        <taxon>Andropogoneae</taxon>
        <taxon>Saccharinae</taxon>
        <taxon>Miscanthus</taxon>
    </lineage>
</organism>
<gene>
    <name evidence="2" type="ORF">NCGR_LOCUS2027</name>
</gene>
<sequence>MEGTITPTEGGVPGATEDVRPTNPNHSPGIGHSFTHNKTGRKLLTTISQ</sequence>
<comment type="caution">
    <text evidence="2">The sequence shown here is derived from an EMBL/GenBank/DDBJ whole genome shotgun (WGS) entry which is preliminary data.</text>
</comment>
<name>A0A811MAD8_9POAL</name>
<keyword evidence="3" id="KW-1185">Reference proteome</keyword>
<feature type="region of interest" description="Disordered" evidence="1">
    <location>
        <begin position="1"/>
        <end position="49"/>
    </location>
</feature>
<dbReference type="OrthoDB" id="689195at2759"/>
<protein>
    <submittedName>
        <fullName evidence="2">Uncharacterized protein</fullName>
    </submittedName>
</protein>
<evidence type="ECO:0000256" key="1">
    <source>
        <dbReference type="SAM" id="MobiDB-lite"/>
    </source>
</evidence>
<evidence type="ECO:0000313" key="3">
    <source>
        <dbReference type="Proteomes" id="UP000604825"/>
    </source>
</evidence>
<dbReference type="EMBL" id="CAJGYO010000001">
    <property type="protein sequence ID" value="CAD6203910.1"/>
    <property type="molecule type" value="Genomic_DNA"/>
</dbReference>
<evidence type="ECO:0000313" key="2">
    <source>
        <dbReference type="EMBL" id="CAD6203910.1"/>
    </source>
</evidence>
<reference evidence="2" key="1">
    <citation type="submission" date="2020-10" db="EMBL/GenBank/DDBJ databases">
        <authorList>
            <person name="Han B."/>
            <person name="Lu T."/>
            <person name="Zhao Q."/>
            <person name="Huang X."/>
            <person name="Zhao Y."/>
        </authorList>
    </citation>
    <scope>NUCLEOTIDE SEQUENCE</scope>
</reference>
<proteinExistence type="predicted"/>